<sequence>MYLEDVYKEFLFDLEIKSYSPRTIKGYKNNNRAFHNYLKNEFDVEEVEDVTTKHIKSYFMNLKQKGLTEVYINSVHKCMRSFFKFIVEEGYIAEKRNPILSVKFMKEPKIIIKTFTDDEIKRMINIYNGRNYLELRNKLIIMFFVDLGIRNLELCSLTHLNIMDTVIRIHGKGNKERHLYISPMLKKYMIKYERMKPEYFKDKSITDSNYFLSRNGKVLTVTMIEKIIKDAGKKAKVRDSVRCSPHTIRHYYAQKQLRLGLDVYSLSRLLGHESTIITTRYLQSLNDERIVEMAKSTSPLSNL</sequence>
<dbReference type="GO" id="GO:0015074">
    <property type="term" value="P:DNA integration"/>
    <property type="evidence" value="ECO:0007669"/>
    <property type="project" value="UniProtKB-KW"/>
</dbReference>
<dbReference type="Gene3D" id="1.10.150.130">
    <property type="match status" value="1"/>
</dbReference>
<dbReference type="GO" id="GO:0006310">
    <property type="term" value="P:DNA recombination"/>
    <property type="evidence" value="ECO:0007669"/>
    <property type="project" value="UniProtKB-KW"/>
</dbReference>
<keyword evidence="3 5" id="KW-0238">DNA-binding</keyword>
<name>A0AB94IMF4_9BACI</name>
<organism evidence="8 9">
    <name type="scientific">Neobacillus vireti LMG 21834</name>
    <dbReference type="NCBI Taxonomy" id="1131730"/>
    <lineage>
        <taxon>Bacteria</taxon>
        <taxon>Bacillati</taxon>
        <taxon>Bacillota</taxon>
        <taxon>Bacilli</taxon>
        <taxon>Bacillales</taxon>
        <taxon>Bacillaceae</taxon>
        <taxon>Neobacillus</taxon>
    </lineage>
</organism>
<protein>
    <submittedName>
        <fullName evidence="8">Prophage LambdaBa03, site-specific recombinase, phage integrase family protein</fullName>
    </submittedName>
</protein>
<dbReference type="EMBL" id="ALAN01000076">
    <property type="protein sequence ID" value="ETI68123.1"/>
    <property type="molecule type" value="Genomic_DNA"/>
</dbReference>
<keyword evidence="2" id="KW-0229">DNA integration</keyword>
<evidence type="ECO:0000256" key="1">
    <source>
        <dbReference type="ARBA" id="ARBA00008857"/>
    </source>
</evidence>
<dbReference type="InterPro" id="IPR011010">
    <property type="entry name" value="DNA_brk_join_enz"/>
</dbReference>
<feature type="domain" description="Core-binding (CB)" evidence="7">
    <location>
        <begin position="1"/>
        <end position="87"/>
    </location>
</feature>
<dbReference type="InterPro" id="IPR044068">
    <property type="entry name" value="CB"/>
</dbReference>
<dbReference type="Pfam" id="PF00589">
    <property type="entry name" value="Phage_integrase"/>
    <property type="match status" value="1"/>
</dbReference>
<dbReference type="Pfam" id="PF13495">
    <property type="entry name" value="Phage_int_SAM_4"/>
    <property type="match status" value="1"/>
</dbReference>
<dbReference type="PROSITE" id="PS51898">
    <property type="entry name" value="TYR_RECOMBINASE"/>
    <property type="match status" value="1"/>
</dbReference>
<evidence type="ECO:0000313" key="8">
    <source>
        <dbReference type="EMBL" id="ETI68123.1"/>
    </source>
</evidence>
<evidence type="ECO:0000256" key="5">
    <source>
        <dbReference type="PROSITE-ProRule" id="PRU01248"/>
    </source>
</evidence>
<comment type="similarity">
    <text evidence="1">Belongs to the 'phage' integrase family.</text>
</comment>
<dbReference type="RefSeq" id="WP_024028985.1">
    <property type="nucleotide sequence ID" value="NZ_ALAN01000076.1"/>
</dbReference>
<dbReference type="PROSITE" id="PS51900">
    <property type="entry name" value="CB"/>
    <property type="match status" value="1"/>
</dbReference>
<evidence type="ECO:0000259" key="6">
    <source>
        <dbReference type="PROSITE" id="PS51898"/>
    </source>
</evidence>
<keyword evidence="4" id="KW-0233">DNA recombination</keyword>
<evidence type="ECO:0000313" key="9">
    <source>
        <dbReference type="Proteomes" id="UP000018877"/>
    </source>
</evidence>
<dbReference type="GO" id="GO:0003677">
    <property type="term" value="F:DNA binding"/>
    <property type="evidence" value="ECO:0007669"/>
    <property type="project" value="UniProtKB-UniRule"/>
</dbReference>
<keyword evidence="9" id="KW-1185">Reference proteome</keyword>
<comment type="caution">
    <text evidence="8">The sequence shown here is derived from an EMBL/GenBank/DDBJ whole genome shotgun (WGS) entry which is preliminary data.</text>
</comment>
<evidence type="ECO:0000256" key="2">
    <source>
        <dbReference type="ARBA" id="ARBA00022908"/>
    </source>
</evidence>
<proteinExistence type="inferred from homology"/>
<dbReference type="SUPFAM" id="SSF56349">
    <property type="entry name" value="DNA breaking-rejoining enzymes"/>
    <property type="match status" value="1"/>
</dbReference>
<dbReference type="PANTHER" id="PTHR30349">
    <property type="entry name" value="PHAGE INTEGRASE-RELATED"/>
    <property type="match status" value="1"/>
</dbReference>
<gene>
    <name evidence="8" type="ORF">BAVI_14009</name>
</gene>
<dbReference type="InterPro" id="IPR010998">
    <property type="entry name" value="Integrase_recombinase_N"/>
</dbReference>
<reference evidence="8 9" key="1">
    <citation type="journal article" date="2014" name="Environ. Microbiol.">
        <title>The nitrate-ammonifying and nosZ-carrying bacterium Bacillus vireti is a potent source and sink for nitric and nitrous oxide under high nitrate conditions.</title>
        <authorList>
            <person name="Mania D."/>
            <person name="Heylen K."/>
            <person name="van Spanning R.J."/>
            <person name="Frostegard A."/>
        </authorList>
    </citation>
    <scope>NUCLEOTIDE SEQUENCE [LARGE SCALE GENOMIC DNA]</scope>
    <source>
        <strain evidence="8 9">LMG 21834</strain>
    </source>
</reference>
<dbReference type="InterPro" id="IPR004107">
    <property type="entry name" value="Integrase_SAM-like_N"/>
</dbReference>
<dbReference type="InterPro" id="IPR002104">
    <property type="entry name" value="Integrase_catalytic"/>
</dbReference>
<dbReference type="Proteomes" id="UP000018877">
    <property type="component" value="Unassembled WGS sequence"/>
</dbReference>
<dbReference type="InterPro" id="IPR013762">
    <property type="entry name" value="Integrase-like_cat_sf"/>
</dbReference>
<dbReference type="InterPro" id="IPR050090">
    <property type="entry name" value="Tyrosine_recombinase_XerCD"/>
</dbReference>
<evidence type="ECO:0000256" key="4">
    <source>
        <dbReference type="ARBA" id="ARBA00023172"/>
    </source>
</evidence>
<evidence type="ECO:0000256" key="3">
    <source>
        <dbReference type="ARBA" id="ARBA00023125"/>
    </source>
</evidence>
<dbReference type="Gene3D" id="1.10.443.10">
    <property type="entry name" value="Intergrase catalytic core"/>
    <property type="match status" value="1"/>
</dbReference>
<dbReference type="CDD" id="cd00397">
    <property type="entry name" value="DNA_BRE_C"/>
    <property type="match status" value="1"/>
</dbReference>
<evidence type="ECO:0000259" key="7">
    <source>
        <dbReference type="PROSITE" id="PS51900"/>
    </source>
</evidence>
<dbReference type="AlphaFoldDB" id="A0AB94IMF4"/>
<feature type="domain" description="Tyr recombinase" evidence="6">
    <location>
        <begin position="110"/>
        <end position="295"/>
    </location>
</feature>
<dbReference type="PANTHER" id="PTHR30349:SF41">
    <property type="entry name" value="INTEGRASE_RECOMBINASE PROTEIN MJ0367-RELATED"/>
    <property type="match status" value="1"/>
</dbReference>
<accession>A0AB94IMF4</accession>